<dbReference type="AlphaFoldDB" id="A0AAW0R2R2"/>
<dbReference type="InterPro" id="IPR036249">
    <property type="entry name" value="Thioredoxin-like_sf"/>
</dbReference>
<evidence type="ECO:0000313" key="7">
    <source>
        <dbReference type="EMBL" id="KAK8121513.1"/>
    </source>
</evidence>
<dbReference type="GO" id="GO:0004602">
    <property type="term" value="F:glutathione peroxidase activity"/>
    <property type="evidence" value="ECO:0007669"/>
    <property type="project" value="TreeGrafter"/>
</dbReference>
<dbReference type="PANTHER" id="PTHR42943">
    <property type="entry name" value="GLUTATHIONE S-TRANSFERASE KAPPA"/>
    <property type="match status" value="1"/>
</dbReference>
<gene>
    <name evidence="7" type="ORF">PG999_005633</name>
</gene>
<organism evidence="7 8">
    <name type="scientific">Apiospora kogelbergensis</name>
    <dbReference type="NCBI Taxonomy" id="1337665"/>
    <lineage>
        <taxon>Eukaryota</taxon>
        <taxon>Fungi</taxon>
        <taxon>Dikarya</taxon>
        <taxon>Ascomycota</taxon>
        <taxon>Pezizomycotina</taxon>
        <taxon>Sordariomycetes</taxon>
        <taxon>Xylariomycetidae</taxon>
        <taxon>Amphisphaeriales</taxon>
        <taxon>Apiosporaceae</taxon>
        <taxon>Apiospora</taxon>
    </lineage>
</organism>
<evidence type="ECO:0000256" key="5">
    <source>
        <dbReference type="PIRSR" id="PIRSR006386-1"/>
    </source>
</evidence>
<dbReference type="InterPro" id="IPR001853">
    <property type="entry name" value="DSBA-like_thioredoxin_dom"/>
</dbReference>
<reference evidence="7 8" key="1">
    <citation type="submission" date="2023-01" db="EMBL/GenBank/DDBJ databases">
        <title>Analysis of 21 Apiospora genomes using comparative genomics revels a genus with tremendous synthesis potential of carbohydrate active enzymes and secondary metabolites.</title>
        <authorList>
            <person name="Sorensen T."/>
        </authorList>
    </citation>
    <scope>NUCLEOTIDE SEQUENCE [LARGE SCALE GENOMIC DNA]</scope>
    <source>
        <strain evidence="7 8">CBS 117206</strain>
    </source>
</reference>
<dbReference type="EMBL" id="JAQQWP010000004">
    <property type="protein sequence ID" value="KAK8121513.1"/>
    <property type="molecule type" value="Genomic_DNA"/>
</dbReference>
<evidence type="ECO:0000256" key="3">
    <source>
        <dbReference type="ARBA" id="ARBA00047960"/>
    </source>
</evidence>
<dbReference type="InterPro" id="IPR051924">
    <property type="entry name" value="GST_Kappa/NadH"/>
</dbReference>
<comment type="caution">
    <text evidence="7">The sequence shown here is derived from an EMBL/GenBank/DDBJ whole genome shotgun (WGS) entry which is preliminary data.</text>
</comment>
<dbReference type="InterPro" id="IPR014440">
    <property type="entry name" value="HCCAis_GSTk"/>
</dbReference>
<dbReference type="Gene3D" id="3.40.30.10">
    <property type="entry name" value="Glutaredoxin"/>
    <property type="match status" value="1"/>
</dbReference>
<dbReference type="GO" id="GO:0005777">
    <property type="term" value="C:peroxisome"/>
    <property type="evidence" value="ECO:0007669"/>
    <property type="project" value="TreeGrafter"/>
</dbReference>
<dbReference type="Proteomes" id="UP001392437">
    <property type="component" value="Unassembled WGS sequence"/>
</dbReference>
<comment type="catalytic activity">
    <reaction evidence="3 4">
        <text>RX + glutathione = an S-substituted glutathione + a halide anion + H(+)</text>
        <dbReference type="Rhea" id="RHEA:16437"/>
        <dbReference type="ChEBI" id="CHEBI:15378"/>
        <dbReference type="ChEBI" id="CHEBI:16042"/>
        <dbReference type="ChEBI" id="CHEBI:17792"/>
        <dbReference type="ChEBI" id="CHEBI:57925"/>
        <dbReference type="ChEBI" id="CHEBI:90779"/>
        <dbReference type="EC" id="2.5.1.18"/>
    </reaction>
</comment>
<evidence type="ECO:0000313" key="8">
    <source>
        <dbReference type="Proteomes" id="UP001392437"/>
    </source>
</evidence>
<evidence type="ECO:0000256" key="1">
    <source>
        <dbReference type="ARBA" id="ARBA00006494"/>
    </source>
</evidence>
<feature type="active site" description="Nucleophile" evidence="5">
    <location>
        <position position="14"/>
    </location>
</feature>
<dbReference type="PIRSF" id="PIRSF006386">
    <property type="entry name" value="HCCAis_GSTk"/>
    <property type="match status" value="1"/>
</dbReference>
<feature type="domain" description="DSBA-like thioredoxin" evidence="6">
    <location>
        <begin position="5"/>
        <end position="202"/>
    </location>
</feature>
<dbReference type="GO" id="GO:0004364">
    <property type="term" value="F:glutathione transferase activity"/>
    <property type="evidence" value="ECO:0007669"/>
    <property type="project" value="UniProtKB-UniRule"/>
</dbReference>
<dbReference type="EC" id="2.5.1.18" evidence="4"/>
<dbReference type="GO" id="GO:0016853">
    <property type="term" value="F:isomerase activity"/>
    <property type="evidence" value="ECO:0007669"/>
    <property type="project" value="UniProtKB-KW"/>
</dbReference>
<dbReference type="GO" id="GO:0006749">
    <property type="term" value="P:glutathione metabolic process"/>
    <property type="evidence" value="ECO:0007669"/>
    <property type="project" value="TreeGrafter"/>
</dbReference>
<dbReference type="SUPFAM" id="SSF52833">
    <property type="entry name" value="Thioredoxin-like"/>
    <property type="match status" value="1"/>
</dbReference>
<comment type="similarity">
    <text evidence="1 4">Belongs to the GST superfamily. Kappa family.</text>
</comment>
<keyword evidence="8" id="KW-1185">Reference proteome</keyword>
<proteinExistence type="inferred from homology"/>
<keyword evidence="7" id="KW-0413">Isomerase</keyword>
<protein>
    <recommendedName>
        <fullName evidence="4">Glutathione S-transferase kappa</fullName>
        <ecNumber evidence="4">2.5.1.18</ecNumber>
    </recommendedName>
</protein>
<dbReference type="Pfam" id="PF01323">
    <property type="entry name" value="DSBA"/>
    <property type="match status" value="1"/>
</dbReference>
<dbReference type="PANTHER" id="PTHR42943:SF2">
    <property type="entry name" value="GLUTATHIONE S-TRANSFERASE KAPPA 1"/>
    <property type="match status" value="1"/>
</dbReference>
<evidence type="ECO:0000256" key="2">
    <source>
        <dbReference type="ARBA" id="ARBA00022679"/>
    </source>
</evidence>
<sequence length="219" mass="24634">MKTPTIRLYADVVSPFAYLAFHVLRNNDAFRGVKIEYIPIYLPGLMHACGNKTPMAIKNKDRWVDQERLRWARAFNLPMKSSIPPSFPPDTLHTMRALCAISLQPDGQENLVRALDALYAAMWTAHDQVEDPQVFEPILTQVLGEKSTKEALAYSSTVGKSTLKANTDKAFEDGAFGLPWMVCTNSKGQTEGFWGVDRIGEVLRFLSLEKPTGDWKSRL</sequence>
<name>A0AAW0R2R2_9PEZI</name>
<keyword evidence="2 4" id="KW-0808">Transferase</keyword>
<evidence type="ECO:0000256" key="4">
    <source>
        <dbReference type="PIRNR" id="PIRNR006386"/>
    </source>
</evidence>
<evidence type="ECO:0000259" key="6">
    <source>
        <dbReference type="Pfam" id="PF01323"/>
    </source>
</evidence>
<dbReference type="GO" id="GO:0005739">
    <property type="term" value="C:mitochondrion"/>
    <property type="evidence" value="ECO:0007669"/>
    <property type="project" value="TreeGrafter"/>
</dbReference>
<dbReference type="FunFam" id="3.40.30.10:FF:000096">
    <property type="entry name" value="Glutathione S-transferase kappa"/>
    <property type="match status" value="1"/>
</dbReference>
<accession>A0AAW0R2R2</accession>